<accession>A0A160VEG6</accession>
<gene>
    <name evidence="1" type="ORF">MGWOODY_Mmi1927</name>
</gene>
<dbReference type="AlphaFoldDB" id="A0A160VEG6"/>
<name>A0A160VEG6_9ZZZZ</name>
<organism evidence="1">
    <name type="scientific">hydrothermal vent metagenome</name>
    <dbReference type="NCBI Taxonomy" id="652676"/>
    <lineage>
        <taxon>unclassified sequences</taxon>
        <taxon>metagenomes</taxon>
        <taxon>ecological metagenomes</taxon>
    </lineage>
</organism>
<dbReference type="EMBL" id="FAXC01000133">
    <property type="protein sequence ID" value="CUV08855.1"/>
    <property type="molecule type" value="Genomic_DNA"/>
</dbReference>
<sequence>MAIIRGKRVQSVIHYIFPSEVCLIATSKIDVDNSEDSRQKQITSLNKPEFIYSYLVI</sequence>
<evidence type="ECO:0000313" key="1">
    <source>
        <dbReference type="EMBL" id="CUV08855.1"/>
    </source>
</evidence>
<reference evidence="1" key="1">
    <citation type="submission" date="2015-10" db="EMBL/GenBank/DDBJ databases">
        <authorList>
            <person name="Gilbert D.G."/>
        </authorList>
    </citation>
    <scope>NUCLEOTIDE SEQUENCE</scope>
</reference>
<proteinExistence type="predicted"/>
<protein>
    <submittedName>
        <fullName evidence="1">Uncharacterized protein</fullName>
    </submittedName>
</protein>